<evidence type="ECO:0000313" key="4">
    <source>
        <dbReference type="Proteomes" id="UP001314263"/>
    </source>
</evidence>
<keyword evidence="4" id="KW-1185">Reference proteome</keyword>
<feature type="compositionally biased region" description="Basic residues" evidence="1">
    <location>
        <begin position="110"/>
        <end position="126"/>
    </location>
</feature>
<evidence type="ECO:0000313" key="3">
    <source>
        <dbReference type="EMBL" id="CAK0782773.1"/>
    </source>
</evidence>
<feature type="compositionally biased region" description="Polar residues" evidence="1">
    <location>
        <begin position="559"/>
        <end position="571"/>
    </location>
</feature>
<feature type="region of interest" description="Disordered" evidence="1">
    <location>
        <begin position="457"/>
        <end position="571"/>
    </location>
</feature>
<accession>A0AAV1IAB6</accession>
<organism evidence="3 4">
    <name type="scientific">Coccomyxa viridis</name>
    <dbReference type="NCBI Taxonomy" id="1274662"/>
    <lineage>
        <taxon>Eukaryota</taxon>
        <taxon>Viridiplantae</taxon>
        <taxon>Chlorophyta</taxon>
        <taxon>core chlorophytes</taxon>
        <taxon>Trebouxiophyceae</taxon>
        <taxon>Trebouxiophyceae incertae sedis</taxon>
        <taxon>Coccomyxaceae</taxon>
        <taxon>Coccomyxa</taxon>
    </lineage>
</organism>
<feature type="chain" id="PRO_5043382044" evidence="2">
    <location>
        <begin position="20"/>
        <end position="571"/>
    </location>
</feature>
<feature type="compositionally biased region" description="Basic and acidic residues" evidence="1">
    <location>
        <begin position="497"/>
        <end position="506"/>
    </location>
</feature>
<sequence>MLAMFLLALFVFGVRFQQSQNILPQRDRPTVARREWLRGGESQEEVDLEEWLETTHSEGESGLLNQKLLQKLGLDGASKRAWDTRTSADDSADDDRRDGDAMLDEGRSLPHGKRAGLRRHRRHRAKQLLQPRTTLRRGPYGKATAALRERGLGAVERGQRVRDFTADVTTAQQKALSGVAISGGVSSNSRGGTSGHAARPDGGNSLLLRQKGQGQVASNGGEAEDAEDDFSGDASGAGQAFNSRAQFADFDAGSATAAGVAAAGSAAGRVGKAASAGTTADQSLGDTALGAQRAAAKFKLPTEKADGGERGAGQGAAMSEEQDELALPNFRKHTQGGSMPLLGQRQKTRVGIDELVAHSDRPDDVASKDPEMRMWDALDAGTHDDTLKGAILEHMQVEETVGFAEDEEATDALVSDERDEGSIVDDAAAEDSAVGAEGQPWLDDTEVRVVGGENMMEERPTTEGLELFDTGVEPIDEPPPAAAARTADSQRQSGEGNKGKAQREEPYAEDVEDAEEQGTDSSRNSMWGWLKGLGGAGQQTSAKQVHEETTGKLRGQAGFSGQLNVGEGASS</sequence>
<keyword evidence="2" id="KW-0732">Signal</keyword>
<name>A0AAV1IAB6_9CHLO</name>
<dbReference type="EMBL" id="CAUYUE010000007">
    <property type="protein sequence ID" value="CAK0782773.1"/>
    <property type="molecule type" value="Genomic_DNA"/>
</dbReference>
<evidence type="ECO:0000256" key="2">
    <source>
        <dbReference type="SAM" id="SignalP"/>
    </source>
</evidence>
<feature type="compositionally biased region" description="Acidic residues" evidence="1">
    <location>
        <begin position="507"/>
        <end position="518"/>
    </location>
</feature>
<comment type="caution">
    <text evidence="3">The sequence shown here is derived from an EMBL/GenBank/DDBJ whole genome shotgun (WGS) entry which is preliminary data.</text>
</comment>
<feature type="compositionally biased region" description="Acidic residues" evidence="1">
    <location>
        <begin position="222"/>
        <end position="231"/>
    </location>
</feature>
<dbReference type="Proteomes" id="UP001314263">
    <property type="component" value="Unassembled WGS sequence"/>
</dbReference>
<feature type="region of interest" description="Disordered" evidence="1">
    <location>
        <begin position="299"/>
        <end position="322"/>
    </location>
</feature>
<evidence type="ECO:0000256" key="1">
    <source>
        <dbReference type="SAM" id="MobiDB-lite"/>
    </source>
</evidence>
<reference evidence="3 4" key="1">
    <citation type="submission" date="2023-10" db="EMBL/GenBank/DDBJ databases">
        <authorList>
            <person name="Maclean D."/>
            <person name="Macfadyen A."/>
        </authorList>
    </citation>
    <scope>NUCLEOTIDE SEQUENCE [LARGE SCALE GENOMIC DNA]</scope>
</reference>
<feature type="region of interest" description="Disordered" evidence="1">
    <location>
        <begin position="262"/>
        <end position="282"/>
    </location>
</feature>
<feature type="signal peptide" evidence="2">
    <location>
        <begin position="1"/>
        <end position="19"/>
    </location>
</feature>
<feature type="region of interest" description="Disordered" evidence="1">
    <location>
        <begin position="182"/>
        <end position="238"/>
    </location>
</feature>
<proteinExistence type="predicted"/>
<feature type="region of interest" description="Disordered" evidence="1">
    <location>
        <begin position="80"/>
        <end position="141"/>
    </location>
</feature>
<feature type="compositionally biased region" description="Low complexity" evidence="1">
    <location>
        <begin position="262"/>
        <end position="277"/>
    </location>
</feature>
<dbReference type="AlphaFoldDB" id="A0AAV1IAB6"/>
<protein>
    <submittedName>
        <fullName evidence="3">Uncharacterized protein</fullName>
    </submittedName>
</protein>
<feature type="compositionally biased region" description="Basic and acidic residues" evidence="1">
    <location>
        <begin position="300"/>
        <end position="309"/>
    </location>
</feature>
<gene>
    <name evidence="3" type="ORF">CVIRNUC_005968</name>
</gene>
<feature type="compositionally biased region" description="Basic and acidic residues" evidence="1">
    <location>
        <begin position="80"/>
        <end position="108"/>
    </location>
</feature>